<keyword evidence="2" id="KW-1185">Reference proteome</keyword>
<reference evidence="1 2" key="1">
    <citation type="submission" date="2019-06" db="EMBL/GenBank/DDBJ databases">
        <title>Whole genome shotgun sequence of Acetobacter orleanensis NBRC 13752.</title>
        <authorList>
            <person name="Hosoyama A."/>
            <person name="Uohara A."/>
            <person name="Ohji S."/>
            <person name="Ichikawa N."/>
        </authorList>
    </citation>
    <scope>NUCLEOTIDE SEQUENCE [LARGE SCALE GENOMIC DNA]</scope>
    <source>
        <strain evidence="1 2">NBRC 13752</strain>
    </source>
</reference>
<name>A0A4Y3TQM3_9PROT</name>
<dbReference type="AlphaFoldDB" id="A0A4Y3TQM3"/>
<protein>
    <submittedName>
        <fullName evidence="1">Uncharacterized protein</fullName>
    </submittedName>
</protein>
<dbReference type="Proteomes" id="UP000317617">
    <property type="component" value="Unassembled WGS sequence"/>
</dbReference>
<organism evidence="1 2">
    <name type="scientific">Acetobacter orleanensis</name>
    <dbReference type="NCBI Taxonomy" id="104099"/>
    <lineage>
        <taxon>Bacteria</taxon>
        <taxon>Pseudomonadati</taxon>
        <taxon>Pseudomonadota</taxon>
        <taxon>Alphaproteobacteria</taxon>
        <taxon>Acetobacterales</taxon>
        <taxon>Acetobacteraceae</taxon>
        <taxon>Acetobacter</taxon>
    </lineage>
</organism>
<evidence type="ECO:0000313" key="2">
    <source>
        <dbReference type="Proteomes" id="UP000317617"/>
    </source>
</evidence>
<comment type="caution">
    <text evidence="1">The sequence shown here is derived from an EMBL/GenBank/DDBJ whole genome shotgun (WGS) entry which is preliminary data.</text>
</comment>
<sequence length="52" mass="5362">MRDSFGLLKRAALVVVGAIGVESPAFAGSAVIIDHRISVTSEGKGNDILLIP</sequence>
<accession>A0A4Y3TQM3</accession>
<proteinExistence type="predicted"/>
<dbReference type="EMBL" id="BJMU01000007">
    <property type="protein sequence ID" value="GEB83085.1"/>
    <property type="molecule type" value="Genomic_DNA"/>
</dbReference>
<gene>
    <name evidence="1" type="ORF">AOR01nite_15620</name>
</gene>
<evidence type="ECO:0000313" key="1">
    <source>
        <dbReference type="EMBL" id="GEB83085.1"/>
    </source>
</evidence>